<dbReference type="InterPro" id="IPR018228">
    <property type="entry name" value="DNase_TatD-rel_CS"/>
</dbReference>
<evidence type="ECO:0000256" key="4">
    <source>
        <dbReference type="ARBA" id="ARBA00010368"/>
    </source>
</evidence>
<gene>
    <name evidence="11" type="ORF">CPELLU_LOCUS1087</name>
</gene>
<evidence type="ECO:0000256" key="7">
    <source>
        <dbReference type="ARBA" id="ARBA00022723"/>
    </source>
</evidence>
<dbReference type="EMBL" id="CAJVQA010000375">
    <property type="protein sequence ID" value="CAG8471355.1"/>
    <property type="molecule type" value="Genomic_DNA"/>
</dbReference>
<name>A0A9N8W594_9GLOM</name>
<evidence type="ECO:0000259" key="10">
    <source>
        <dbReference type="Pfam" id="PF01979"/>
    </source>
</evidence>
<dbReference type="PANTHER" id="PTHR43668:SF2">
    <property type="entry name" value="ALLANTOINASE"/>
    <property type="match status" value="1"/>
</dbReference>
<dbReference type="GO" id="GO:0000256">
    <property type="term" value="P:allantoin catabolic process"/>
    <property type="evidence" value="ECO:0007669"/>
    <property type="project" value="InterPro"/>
</dbReference>
<dbReference type="InterPro" id="IPR050138">
    <property type="entry name" value="DHOase/Allantoinase_Hydrolase"/>
</dbReference>
<comment type="similarity">
    <text evidence="4">Belongs to the metallo-dependent hydrolases superfamily. Allantoinase family.</text>
</comment>
<dbReference type="GO" id="GO:0004038">
    <property type="term" value="F:allantoinase activity"/>
    <property type="evidence" value="ECO:0007669"/>
    <property type="project" value="UniProtKB-EC"/>
</dbReference>
<dbReference type="PANTHER" id="PTHR43668">
    <property type="entry name" value="ALLANTOINASE"/>
    <property type="match status" value="1"/>
</dbReference>
<sequence length="511" mass="56918">MSLTKDNEFELDLVESNTEIEAKSLTVHLSHTAATIVRLSPDLMNLSCFKAYTHYIMLHDISLVITGSRILTSDSINPFPATIEINKHGYISAIINNKSSFDSYAFLENDKFIDAGDNLVMPGIVDAHVHLNEPGRTDWEGFESGTKAAAAGGVTTVIDMPLNSIPPTTTVDNLNQKIDAAKGKCWVDVGFYGGNDLVPLINAGVKGFKGFLINSGVDEFPCVNEQDGHNSIFFMFHAEMESNDGNDIDKSLEISNENADYNRFLQSRPQSLELNAISLVTRLAKEYSTVRTHIVHLSAANAIDMIRKSKSDGIPLTVETCFHYLCLSAEDVPLGRTEFKCCPPVREKINQEKLWQALFDGTIDYVVSDHSPCTADLKELDKKEEERDFLKSWGGISTLQFGLPVLWTEAKKRGCSFYNLYTWLSKNTSKQVGLQEKKGDIKVGYDADIVIWNPEETFMITKDIIQFKNKVTPYMGRTFYGTVKQTIVRGNIVFDAKNGGIKSVPYGDLLI</sequence>
<keyword evidence="8" id="KW-0378">Hydrolase</keyword>
<keyword evidence="9" id="KW-0862">Zinc</keyword>
<dbReference type="Gene3D" id="3.20.20.140">
    <property type="entry name" value="Metal-dependent hydrolases"/>
    <property type="match status" value="1"/>
</dbReference>
<reference evidence="11" key="1">
    <citation type="submission" date="2021-06" db="EMBL/GenBank/DDBJ databases">
        <authorList>
            <person name="Kallberg Y."/>
            <person name="Tangrot J."/>
            <person name="Rosling A."/>
        </authorList>
    </citation>
    <scope>NUCLEOTIDE SEQUENCE</scope>
    <source>
        <strain evidence="11">FL966</strain>
    </source>
</reference>
<dbReference type="NCBIfam" id="TIGR03178">
    <property type="entry name" value="allantoinase"/>
    <property type="match status" value="1"/>
</dbReference>
<evidence type="ECO:0000256" key="5">
    <source>
        <dbReference type="ARBA" id="ARBA00011881"/>
    </source>
</evidence>
<dbReference type="EC" id="3.5.2.5" evidence="6"/>
<dbReference type="SUPFAM" id="SSF51338">
    <property type="entry name" value="Composite domain of metallo-dependent hydrolases"/>
    <property type="match status" value="1"/>
</dbReference>
<dbReference type="PROSITE" id="PS01137">
    <property type="entry name" value="TATD_1"/>
    <property type="match status" value="1"/>
</dbReference>
<dbReference type="Pfam" id="PF01979">
    <property type="entry name" value="Amidohydro_1"/>
    <property type="match status" value="1"/>
</dbReference>
<dbReference type="GO" id="GO:0005737">
    <property type="term" value="C:cytoplasm"/>
    <property type="evidence" value="ECO:0007669"/>
    <property type="project" value="TreeGrafter"/>
</dbReference>
<evidence type="ECO:0000313" key="12">
    <source>
        <dbReference type="Proteomes" id="UP000789759"/>
    </source>
</evidence>
<comment type="subunit">
    <text evidence="5">Homotetramer.</text>
</comment>
<evidence type="ECO:0000256" key="9">
    <source>
        <dbReference type="ARBA" id="ARBA00022833"/>
    </source>
</evidence>
<dbReference type="SUPFAM" id="SSF51556">
    <property type="entry name" value="Metallo-dependent hydrolases"/>
    <property type="match status" value="1"/>
</dbReference>
<accession>A0A9N8W594</accession>
<protein>
    <recommendedName>
        <fullName evidence="6">allantoinase</fullName>
        <ecNumber evidence="6">3.5.2.5</ecNumber>
    </recommendedName>
</protein>
<dbReference type="GO" id="GO:0008270">
    <property type="term" value="F:zinc ion binding"/>
    <property type="evidence" value="ECO:0007669"/>
    <property type="project" value="InterPro"/>
</dbReference>
<dbReference type="OrthoDB" id="10258955at2759"/>
<feature type="domain" description="Amidohydrolase-related" evidence="10">
    <location>
        <begin position="119"/>
        <end position="493"/>
    </location>
</feature>
<proteinExistence type="inferred from homology"/>
<dbReference type="PROSITE" id="PS00482">
    <property type="entry name" value="DIHYDROOROTASE_1"/>
    <property type="match status" value="1"/>
</dbReference>
<evidence type="ECO:0000313" key="11">
    <source>
        <dbReference type="EMBL" id="CAG8471355.1"/>
    </source>
</evidence>
<keyword evidence="12" id="KW-1185">Reference proteome</keyword>
<dbReference type="InterPro" id="IPR032466">
    <property type="entry name" value="Metal_Hydrolase"/>
</dbReference>
<keyword evidence="7" id="KW-0479">Metal-binding</keyword>
<dbReference type="AlphaFoldDB" id="A0A9N8W594"/>
<dbReference type="InterPro" id="IPR017593">
    <property type="entry name" value="Allantoinase"/>
</dbReference>
<comment type="pathway">
    <text evidence="3">Nitrogen metabolism; (S)-allantoin degradation; allantoate from (S)-allantoin: step 1/1.</text>
</comment>
<dbReference type="InterPro" id="IPR002195">
    <property type="entry name" value="Dihydroorotase_CS"/>
</dbReference>
<evidence type="ECO:0000256" key="2">
    <source>
        <dbReference type="ARBA" id="ARBA00001947"/>
    </source>
</evidence>
<dbReference type="GO" id="GO:0050897">
    <property type="term" value="F:cobalt ion binding"/>
    <property type="evidence" value="ECO:0007669"/>
    <property type="project" value="InterPro"/>
</dbReference>
<dbReference type="FunFam" id="3.20.20.140:FF:000032">
    <property type="entry name" value="Allantoinase Dal1"/>
    <property type="match status" value="1"/>
</dbReference>
<comment type="cofactor">
    <cofactor evidence="2">
        <name>Zn(2+)</name>
        <dbReference type="ChEBI" id="CHEBI:29105"/>
    </cofactor>
</comment>
<evidence type="ECO:0000256" key="8">
    <source>
        <dbReference type="ARBA" id="ARBA00022801"/>
    </source>
</evidence>
<dbReference type="GO" id="GO:0006145">
    <property type="term" value="P:purine nucleobase catabolic process"/>
    <property type="evidence" value="ECO:0007669"/>
    <property type="project" value="TreeGrafter"/>
</dbReference>
<dbReference type="Proteomes" id="UP000789759">
    <property type="component" value="Unassembled WGS sequence"/>
</dbReference>
<comment type="catalytic activity">
    <reaction evidence="1">
        <text>(S)-allantoin + H2O = allantoate + H(+)</text>
        <dbReference type="Rhea" id="RHEA:17029"/>
        <dbReference type="ChEBI" id="CHEBI:15377"/>
        <dbReference type="ChEBI" id="CHEBI:15378"/>
        <dbReference type="ChEBI" id="CHEBI:15678"/>
        <dbReference type="ChEBI" id="CHEBI:17536"/>
        <dbReference type="EC" id="3.5.2.5"/>
    </reaction>
</comment>
<evidence type="ECO:0000256" key="3">
    <source>
        <dbReference type="ARBA" id="ARBA00004968"/>
    </source>
</evidence>
<dbReference type="InterPro" id="IPR011059">
    <property type="entry name" value="Metal-dep_hydrolase_composite"/>
</dbReference>
<evidence type="ECO:0000256" key="1">
    <source>
        <dbReference type="ARBA" id="ARBA00001756"/>
    </source>
</evidence>
<organism evidence="11 12">
    <name type="scientific">Cetraspora pellucida</name>
    <dbReference type="NCBI Taxonomy" id="1433469"/>
    <lineage>
        <taxon>Eukaryota</taxon>
        <taxon>Fungi</taxon>
        <taxon>Fungi incertae sedis</taxon>
        <taxon>Mucoromycota</taxon>
        <taxon>Glomeromycotina</taxon>
        <taxon>Glomeromycetes</taxon>
        <taxon>Diversisporales</taxon>
        <taxon>Gigasporaceae</taxon>
        <taxon>Cetraspora</taxon>
    </lineage>
</organism>
<comment type="caution">
    <text evidence="11">The sequence shown here is derived from an EMBL/GenBank/DDBJ whole genome shotgun (WGS) entry which is preliminary data.</text>
</comment>
<evidence type="ECO:0000256" key="6">
    <source>
        <dbReference type="ARBA" id="ARBA00012863"/>
    </source>
</evidence>
<dbReference type="InterPro" id="IPR006680">
    <property type="entry name" value="Amidohydro-rel"/>
</dbReference>